<dbReference type="PANTHER" id="PTHR10629">
    <property type="entry name" value="CYTOSINE-SPECIFIC METHYLTRANSFERASE"/>
    <property type="match status" value="1"/>
</dbReference>
<dbReference type="AlphaFoldDB" id="A0A3S8U452"/>
<comment type="catalytic activity">
    <reaction evidence="5 8">
        <text>a 2'-deoxycytidine in DNA + S-adenosyl-L-methionine = a 5-methyl-2'-deoxycytidine in DNA + S-adenosyl-L-homocysteine + H(+)</text>
        <dbReference type="Rhea" id="RHEA:13681"/>
        <dbReference type="Rhea" id="RHEA-COMP:11369"/>
        <dbReference type="Rhea" id="RHEA-COMP:11370"/>
        <dbReference type="ChEBI" id="CHEBI:15378"/>
        <dbReference type="ChEBI" id="CHEBI:57856"/>
        <dbReference type="ChEBI" id="CHEBI:59789"/>
        <dbReference type="ChEBI" id="CHEBI:85452"/>
        <dbReference type="ChEBI" id="CHEBI:85454"/>
        <dbReference type="EC" id="2.1.1.37"/>
    </reaction>
</comment>
<proteinExistence type="inferred from homology"/>
<evidence type="ECO:0000313" key="9">
    <source>
        <dbReference type="EMBL" id="AZL58319.1"/>
    </source>
</evidence>
<evidence type="ECO:0000256" key="1">
    <source>
        <dbReference type="ARBA" id="ARBA00022603"/>
    </source>
</evidence>
<evidence type="ECO:0000256" key="3">
    <source>
        <dbReference type="ARBA" id="ARBA00022691"/>
    </source>
</evidence>
<keyword evidence="1 6" id="KW-0489">Methyltransferase</keyword>
<dbReference type="GO" id="GO:0009307">
    <property type="term" value="P:DNA restriction-modification system"/>
    <property type="evidence" value="ECO:0007669"/>
    <property type="project" value="UniProtKB-KW"/>
</dbReference>
<dbReference type="RefSeq" id="WP_125324520.1">
    <property type="nucleotide sequence ID" value="NZ_CP034328.1"/>
</dbReference>
<protein>
    <recommendedName>
        <fullName evidence="8">Cytosine-specific methyltransferase</fullName>
        <ecNumber evidence="8">2.1.1.37</ecNumber>
    </recommendedName>
</protein>
<evidence type="ECO:0000256" key="4">
    <source>
        <dbReference type="ARBA" id="ARBA00022747"/>
    </source>
</evidence>
<dbReference type="PROSITE" id="PS00094">
    <property type="entry name" value="C5_MTASE_1"/>
    <property type="match status" value="1"/>
</dbReference>
<feature type="active site" evidence="6">
    <location>
        <position position="85"/>
    </location>
</feature>
<keyword evidence="4" id="KW-0680">Restriction system</keyword>
<dbReference type="GO" id="GO:0003886">
    <property type="term" value="F:DNA (cytosine-5-)-methyltransferase activity"/>
    <property type="evidence" value="ECO:0007669"/>
    <property type="project" value="UniProtKB-EC"/>
</dbReference>
<evidence type="ECO:0000256" key="8">
    <source>
        <dbReference type="RuleBase" id="RU000417"/>
    </source>
</evidence>
<keyword evidence="10" id="KW-1185">Reference proteome</keyword>
<dbReference type="NCBIfam" id="TIGR00675">
    <property type="entry name" value="dcm"/>
    <property type="match status" value="1"/>
</dbReference>
<dbReference type="InterPro" id="IPR001525">
    <property type="entry name" value="C5_MeTfrase"/>
</dbReference>
<keyword evidence="2 6" id="KW-0808">Transferase</keyword>
<dbReference type="SUPFAM" id="SSF53335">
    <property type="entry name" value="S-adenosyl-L-methionine-dependent methyltransferases"/>
    <property type="match status" value="1"/>
</dbReference>
<dbReference type="InterPro" id="IPR029063">
    <property type="entry name" value="SAM-dependent_MTases_sf"/>
</dbReference>
<evidence type="ECO:0000313" key="10">
    <source>
        <dbReference type="Proteomes" id="UP000282002"/>
    </source>
</evidence>
<dbReference type="GO" id="GO:0032259">
    <property type="term" value="P:methylation"/>
    <property type="evidence" value="ECO:0007669"/>
    <property type="project" value="UniProtKB-KW"/>
</dbReference>
<name>A0A3S8U452_9RHOB</name>
<organism evidence="9 10">
    <name type="scientific">Tabrizicola piscis</name>
    <dbReference type="NCBI Taxonomy" id="2494374"/>
    <lineage>
        <taxon>Bacteria</taxon>
        <taxon>Pseudomonadati</taxon>
        <taxon>Pseudomonadota</taxon>
        <taxon>Alphaproteobacteria</taxon>
        <taxon>Rhodobacterales</taxon>
        <taxon>Paracoccaceae</taxon>
        <taxon>Tabrizicola</taxon>
    </lineage>
</organism>
<dbReference type="InterPro" id="IPR050390">
    <property type="entry name" value="C5-Methyltransferase"/>
</dbReference>
<sequence length="372" mass="39994">MRDDRGPRLAVSLFSGAGGMDVGFARAGFQSVIACELDPAACETFNQNLRLVGHRGNAITPTSVLEVDLSKVPSDLDIVYGGPPCQGFSVAGKMDPNDERSTLIHAFFDVVDATKPRAFVCENVKALAISERWEEVRAALFTRTERDYSVALVVIGATDFGVPQNRERMFLIGIRRDLYDAGTGALKKEIEARLEAYHATPETVADIVRDLGPAGTKRNPLTCTAKVAFAKSPIMRRSPYAGMLFNGAGRPIPSGGYSSTLPASMGGNKTPIVDEGEILNGLPSLIEEYHGSLMAGGNAQPGEAPKRLRRLTIKECMRIQTFPDDYKFAGRKSAVYRQIGNAVPCRLAEVVARSVDGILTAAETAKEGKAVA</sequence>
<dbReference type="InterPro" id="IPR018117">
    <property type="entry name" value="C5_DNA_meth_AS"/>
</dbReference>
<reference evidence="9 10" key="1">
    <citation type="submission" date="2018-12" db="EMBL/GenBank/DDBJ databases">
        <title>Complete genome sequencing of Tabrizicola sp. K13M18.</title>
        <authorList>
            <person name="Bae J.-W."/>
        </authorList>
    </citation>
    <scope>NUCLEOTIDE SEQUENCE [LARGE SCALE GENOMIC DNA]</scope>
    <source>
        <strain evidence="9 10">K13M18</strain>
    </source>
</reference>
<keyword evidence="3 6" id="KW-0949">S-adenosyl-L-methionine</keyword>
<accession>A0A3S8U452</accession>
<dbReference type="PRINTS" id="PR00105">
    <property type="entry name" value="C5METTRFRASE"/>
</dbReference>
<dbReference type="Gene3D" id="3.90.120.10">
    <property type="entry name" value="DNA Methylase, subunit A, domain 2"/>
    <property type="match status" value="1"/>
</dbReference>
<dbReference type="GO" id="GO:0003677">
    <property type="term" value="F:DNA binding"/>
    <property type="evidence" value="ECO:0007669"/>
    <property type="project" value="TreeGrafter"/>
</dbReference>
<dbReference type="Pfam" id="PF00145">
    <property type="entry name" value="DNA_methylase"/>
    <property type="match status" value="1"/>
</dbReference>
<dbReference type="Gene3D" id="3.40.50.150">
    <property type="entry name" value="Vaccinia Virus protein VP39"/>
    <property type="match status" value="1"/>
</dbReference>
<evidence type="ECO:0000256" key="2">
    <source>
        <dbReference type="ARBA" id="ARBA00022679"/>
    </source>
</evidence>
<comment type="similarity">
    <text evidence="6 7">Belongs to the class I-like SAM-binding methyltransferase superfamily. C5-methyltransferase family.</text>
</comment>
<dbReference type="GO" id="GO:0044027">
    <property type="term" value="P:negative regulation of gene expression via chromosomal CpG island methylation"/>
    <property type="evidence" value="ECO:0007669"/>
    <property type="project" value="TreeGrafter"/>
</dbReference>
<dbReference type="OrthoDB" id="9813719at2"/>
<dbReference type="Proteomes" id="UP000282002">
    <property type="component" value="Chromosome"/>
</dbReference>
<dbReference type="PROSITE" id="PS51679">
    <property type="entry name" value="SAM_MT_C5"/>
    <property type="match status" value="1"/>
</dbReference>
<evidence type="ECO:0000256" key="7">
    <source>
        <dbReference type="RuleBase" id="RU000416"/>
    </source>
</evidence>
<dbReference type="EMBL" id="CP034328">
    <property type="protein sequence ID" value="AZL58319.1"/>
    <property type="molecule type" value="Genomic_DNA"/>
</dbReference>
<dbReference type="REBASE" id="284431">
    <property type="entry name" value="M.TspM18ORF5375P"/>
</dbReference>
<dbReference type="KEGG" id="taw:EI545_05375"/>
<evidence type="ECO:0000256" key="5">
    <source>
        <dbReference type="ARBA" id="ARBA00047422"/>
    </source>
</evidence>
<evidence type="ECO:0000256" key="6">
    <source>
        <dbReference type="PROSITE-ProRule" id="PRU01016"/>
    </source>
</evidence>
<dbReference type="PANTHER" id="PTHR10629:SF52">
    <property type="entry name" value="DNA (CYTOSINE-5)-METHYLTRANSFERASE 1"/>
    <property type="match status" value="1"/>
</dbReference>
<gene>
    <name evidence="9" type="ORF">EI545_05375</name>
</gene>
<dbReference type="EC" id="2.1.1.37" evidence="8"/>